<accession>A0A2P2MXE4</accession>
<organism evidence="1">
    <name type="scientific">Rhizophora mucronata</name>
    <name type="common">Asiatic mangrove</name>
    <dbReference type="NCBI Taxonomy" id="61149"/>
    <lineage>
        <taxon>Eukaryota</taxon>
        <taxon>Viridiplantae</taxon>
        <taxon>Streptophyta</taxon>
        <taxon>Embryophyta</taxon>
        <taxon>Tracheophyta</taxon>
        <taxon>Spermatophyta</taxon>
        <taxon>Magnoliopsida</taxon>
        <taxon>eudicotyledons</taxon>
        <taxon>Gunneridae</taxon>
        <taxon>Pentapetalae</taxon>
        <taxon>rosids</taxon>
        <taxon>fabids</taxon>
        <taxon>Malpighiales</taxon>
        <taxon>Rhizophoraceae</taxon>
        <taxon>Rhizophora</taxon>
    </lineage>
</organism>
<protein>
    <submittedName>
        <fullName evidence="1">Uncharacterized protein</fullName>
    </submittedName>
</protein>
<dbReference type="AlphaFoldDB" id="A0A2P2MXE4"/>
<evidence type="ECO:0000313" key="1">
    <source>
        <dbReference type="EMBL" id="MBX34893.1"/>
    </source>
</evidence>
<dbReference type="EMBL" id="GGEC01054409">
    <property type="protein sequence ID" value="MBX34893.1"/>
    <property type="molecule type" value="Transcribed_RNA"/>
</dbReference>
<reference evidence="1" key="1">
    <citation type="submission" date="2018-02" db="EMBL/GenBank/DDBJ databases">
        <title>Rhizophora mucronata_Transcriptome.</title>
        <authorList>
            <person name="Meera S.P."/>
            <person name="Sreeshan A."/>
            <person name="Augustine A."/>
        </authorList>
    </citation>
    <scope>NUCLEOTIDE SEQUENCE</scope>
    <source>
        <tissue evidence="1">Leaf</tissue>
    </source>
</reference>
<proteinExistence type="predicted"/>
<name>A0A2P2MXE4_RHIMU</name>
<sequence length="30" mass="3466">MNSFIDHMHCTCTLSIKHVMQFAVRSNTRG</sequence>